<keyword evidence="3" id="KW-1185">Reference proteome</keyword>
<sequence>MPRTVNPTHARQWAELALQGLTVAEIRKKHRDRTGKVVDSRTIERALKKTKAEIAERAASAAELQHAIREHSKHLLAGIDPLTKAIKSTTTGRLNPLPLYAVTVNKVAIGSVTAELAGSSWRVRIPSEESIELRLLKEHLPSDKMWKQLDKFSDSVAHWIAMRTRFAAQIQIELAAGPGAPESVDEPFEMAGLSRIETAAANDRIKSDHSVDEVLRDLVIDPDQGGIWLGSTKLTSLSFDDVDDLRTMISAKVRGVSVSDVGRDILTSWTALTRASSGLLEELAMLRMVTYLPGTCKSCKRFRL</sequence>
<organism evidence="2 3">
    <name type="scientific">Candidatus Lucifugimonas marina</name>
    <dbReference type="NCBI Taxonomy" id="3038979"/>
    <lineage>
        <taxon>Bacteria</taxon>
        <taxon>Bacillati</taxon>
        <taxon>Chloroflexota</taxon>
        <taxon>Dehalococcoidia</taxon>
        <taxon>SAR202 cluster</taxon>
        <taxon>Candidatus Lucifugimonadales</taxon>
        <taxon>Candidatus Lucifugimonadaceae</taxon>
        <taxon>Candidatus Lucifugimonas</taxon>
    </lineage>
</organism>
<protein>
    <submittedName>
        <fullName evidence="2">Uncharacterized protein</fullName>
    </submittedName>
</protein>
<evidence type="ECO:0000313" key="4">
    <source>
        <dbReference type="Proteomes" id="UP001321249"/>
    </source>
</evidence>
<name>A0AAJ5ZLR5_9CHLR</name>
<evidence type="ECO:0000313" key="2">
    <source>
        <dbReference type="EMBL" id="WFG40563.1"/>
    </source>
</evidence>
<reference evidence="3" key="3">
    <citation type="submission" date="2023-06" db="EMBL/GenBank/DDBJ databases">
        <title>Pangenomics reveal diversification of enzyme families and niche specialization in globally abundant SAR202 bacteria.</title>
        <authorList>
            <person name="Saw J.H.W."/>
        </authorList>
    </citation>
    <scope>NUCLEOTIDE SEQUENCE [LARGE SCALE GENOMIC DNA]</scope>
    <source>
        <strain evidence="3">JH1073</strain>
    </source>
</reference>
<evidence type="ECO:0000313" key="1">
    <source>
        <dbReference type="EMBL" id="MDG0867820.1"/>
    </source>
</evidence>
<reference evidence="2" key="2">
    <citation type="journal article" date="2023" name="Nat. Commun.">
        <title>Cultivation of marine bacteria of the SAR202 clade.</title>
        <authorList>
            <person name="Lim Y."/>
            <person name="Seo J.H."/>
            <person name="Giovannoni S.J."/>
            <person name="Kang I."/>
            <person name="Cho J.C."/>
        </authorList>
    </citation>
    <scope>NUCLEOTIDE SEQUENCE</scope>
    <source>
        <strain evidence="2">JH1073</strain>
    </source>
</reference>
<proteinExistence type="predicted"/>
<dbReference type="AlphaFoldDB" id="A0AAJ5ZLR5"/>
<gene>
    <name evidence="1" type="ORF">GKO46_12150</name>
    <name evidence="2" type="ORF">GKO48_13450</name>
</gene>
<dbReference type="Proteomes" id="UP001321249">
    <property type="component" value="Unassembled WGS sequence"/>
</dbReference>
<dbReference type="EMBL" id="WMBE01000004">
    <property type="protein sequence ID" value="MDG0867820.1"/>
    <property type="molecule type" value="Genomic_DNA"/>
</dbReference>
<accession>A0AAJ5ZLR5</accession>
<reference evidence="3 4" key="1">
    <citation type="submission" date="2019-11" db="EMBL/GenBank/DDBJ databases">
        <authorList>
            <person name="Cho J.-C."/>
        </authorList>
    </citation>
    <scope>NUCLEOTIDE SEQUENCE [LARGE SCALE GENOMIC DNA]</scope>
    <source>
        <strain evidence="2 3">JH1073</strain>
        <strain evidence="1 4">JH702</strain>
    </source>
</reference>
<dbReference type="EMBL" id="CP046147">
    <property type="protein sequence ID" value="WFG40563.1"/>
    <property type="molecule type" value="Genomic_DNA"/>
</dbReference>
<dbReference type="Proteomes" id="UP001219901">
    <property type="component" value="Chromosome"/>
</dbReference>
<dbReference type="RefSeq" id="WP_342826784.1">
    <property type="nucleotide sequence ID" value="NZ_CP046146.1"/>
</dbReference>
<evidence type="ECO:0000313" key="3">
    <source>
        <dbReference type="Proteomes" id="UP001219901"/>
    </source>
</evidence>